<keyword evidence="1" id="KW-1133">Transmembrane helix</keyword>
<dbReference type="SUPFAM" id="SSF54523">
    <property type="entry name" value="Pili subunits"/>
    <property type="match status" value="1"/>
</dbReference>
<keyword evidence="1" id="KW-0472">Membrane</keyword>
<dbReference type="PANTHER" id="PTHR30093">
    <property type="entry name" value="GENERAL SECRETION PATHWAY PROTEIN G"/>
    <property type="match status" value="1"/>
</dbReference>
<organism evidence="2 3">
    <name type="scientific">Phragmitibacter flavus</name>
    <dbReference type="NCBI Taxonomy" id="2576071"/>
    <lineage>
        <taxon>Bacteria</taxon>
        <taxon>Pseudomonadati</taxon>
        <taxon>Verrucomicrobiota</taxon>
        <taxon>Verrucomicrobiia</taxon>
        <taxon>Verrucomicrobiales</taxon>
        <taxon>Verrucomicrobiaceae</taxon>
        <taxon>Phragmitibacter</taxon>
    </lineage>
</organism>
<comment type="caution">
    <text evidence="2">The sequence shown here is derived from an EMBL/GenBank/DDBJ whole genome shotgun (WGS) entry which is preliminary data.</text>
</comment>
<reference evidence="2 3" key="1">
    <citation type="submission" date="2019-05" db="EMBL/GenBank/DDBJ databases">
        <title>Verrucobacter flavum gen. nov., sp. nov. a new member of the family Verrucomicrobiaceae.</title>
        <authorList>
            <person name="Szuroczki S."/>
            <person name="Abbaszade G."/>
            <person name="Szabo A."/>
            <person name="Felfoldi T."/>
            <person name="Schumann P."/>
            <person name="Boka K."/>
            <person name="Keki Z."/>
            <person name="Toumi M."/>
            <person name="Toth E."/>
        </authorList>
    </citation>
    <scope>NUCLEOTIDE SEQUENCE [LARGE SCALE GENOMIC DNA]</scope>
    <source>
        <strain evidence="2 3">MG-N-17</strain>
    </source>
</reference>
<dbReference type="InterPro" id="IPR012902">
    <property type="entry name" value="N_methyl_site"/>
</dbReference>
<proteinExistence type="predicted"/>
<protein>
    <recommendedName>
        <fullName evidence="4">Type II secretion system protein</fullName>
    </recommendedName>
</protein>
<name>A0A5R8K8F2_9BACT</name>
<evidence type="ECO:0000256" key="1">
    <source>
        <dbReference type="SAM" id="Phobius"/>
    </source>
</evidence>
<feature type="transmembrane region" description="Helical" evidence="1">
    <location>
        <begin position="20"/>
        <end position="43"/>
    </location>
</feature>
<keyword evidence="3" id="KW-1185">Reference proteome</keyword>
<dbReference type="InterPro" id="IPR045584">
    <property type="entry name" value="Pilin-like"/>
</dbReference>
<evidence type="ECO:0008006" key="4">
    <source>
        <dbReference type="Google" id="ProtNLM"/>
    </source>
</evidence>
<evidence type="ECO:0000313" key="3">
    <source>
        <dbReference type="Proteomes" id="UP000306196"/>
    </source>
</evidence>
<keyword evidence="1" id="KW-0812">Transmembrane</keyword>
<sequence length="262" mass="29054">MKTVVGVQNRLERNCREGAFTLVELLVSITIFLIVCTLGFSGVKFYKGLASKSVCSSNLRQLAAATNMYCADHMGFFFPYVTYGSDGSRTWYFGKENSPPGTAEGDRDLDKEAGPLYEYIQAVGSIEMCPGFDYGSAVWKEKFKGASYGYGYNWWLGGRSTGRVLMNVANIKSGARTMLFGDCAQANTFQPPASASNPMLEEFYIIDQTERTVHFRHANKANILFVDGHVESFDVFPGTEVRKVEGELLGRITAKGSMEYLK</sequence>
<dbReference type="Proteomes" id="UP000306196">
    <property type="component" value="Unassembled WGS sequence"/>
</dbReference>
<dbReference type="EMBL" id="VAUV01000022">
    <property type="protein sequence ID" value="TLD68593.1"/>
    <property type="molecule type" value="Genomic_DNA"/>
</dbReference>
<dbReference type="OrthoDB" id="187884at2"/>
<dbReference type="RefSeq" id="WP_138088470.1">
    <property type="nucleotide sequence ID" value="NZ_VAUV01000022.1"/>
</dbReference>
<dbReference type="Pfam" id="PF07963">
    <property type="entry name" value="N_methyl"/>
    <property type="match status" value="1"/>
</dbReference>
<dbReference type="AlphaFoldDB" id="A0A5R8K8F2"/>
<accession>A0A5R8K8F2</accession>
<gene>
    <name evidence="2" type="ORF">FEM03_21990</name>
</gene>
<evidence type="ECO:0000313" key="2">
    <source>
        <dbReference type="EMBL" id="TLD68593.1"/>
    </source>
</evidence>
<dbReference type="InterPro" id="IPR027558">
    <property type="entry name" value="Pre_pil_HX9DG_C"/>
</dbReference>
<dbReference type="NCBIfam" id="TIGR04294">
    <property type="entry name" value="pre_pil_HX9DG"/>
    <property type="match status" value="1"/>
</dbReference>